<gene>
    <name evidence="2" type="ORF">GTP46_28440</name>
</gene>
<feature type="region of interest" description="Disordered" evidence="1">
    <location>
        <begin position="1"/>
        <end position="45"/>
    </location>
</feature>
<dbReference type="Proteomes" id="UP000479335">
    <property type="component" value="Unassembled WGS sequence"/>
</dbReference>
<dbReference type="EMBL" id="WWCN01000030">
    <property type="protein sequence ID" value="MYM26560.1"/>
    <property type="molecule type" value="Genomic_DNA"/>
</dbReference>
<dbReference type="AlphaFoldDB" id="A0A6L8KHP0"/>
<dbReference type="Pfam" id="PF12118">
    <property type="entry name" value="SprA-related"/>
    <property type="match status" value="1"/>
</dbReference>
<keyword evidence="3" id="KW-1185">Reference proteome</keyword>
<accession>A0A6L8KHP0</accession>
<evidence type="ECO:0000256" key="1">
    <source>
        <dbReference type="SAM" id="MobiDB-lite"/>
    </source>
</evidence>
<comment type="caution">
    <text evidence="2">The sequence shown here is derived from an EMBL/GenBank/DDBJ whole genome shotgun (WGS) entry which is preliminary data.</text>
</comment>
<dbReference type="RefSeq" id="WP_161009996.1">
    <property type="nucleotide sequence ID" value="NZ_WWCN01000030.1"/>
</dbReference>
<reference evidence="2 3" key="1">
    <citation type="submission" date="2019-12" db="EMBL/GenBank/DDBJ databases">
        <title>Novel species isolated from a subtropical stream in China.</title>
        <authorList>
            <person name="Lu H."/>
        </authorList>
    </citation>
    <scope>NUCLEOTIDE SEQUENCE [LARGE SCALE GENOMIC DNA]</scope>
    <source>
        <strain evidence="2 3">FT135W</strain>
    </source>
</reference>
<evidence type="ECO:0000313" key="2">
    <source>
        <dbReference type="EMBL" id="MYM26560.1"/>
    </source>
</evidence>
<proteinExistence type="predicted"/>
<sequence length="170" mass="17533">MSIGAISPSSTPQPPARSEPPAQAPASPETKKTTTSPSSTTQLSSEALALIDKLKSRDLEVRQHEQAHLAAAGGLATSGASFTYQRGPNGVNYAIGGEVNIDTSPGATPEETIQRARTIEAAALAPAEPSGPDRAVAAQAQQMEIKARSELAQQAYKGEPAAKPSLDTYA</sequence>
<dbReference type="InterPro" id="IPR021973">
    <property type="entry name" value="SprA-related"/>
</dbReference>
<organism evidence="2 3">
    <name type="scientific">Duganella flavida</name>
    <dbReference type="NCBI Taxonomy" id="2692175"/>
    <lineage>
        <taxon>Bacteria</taxon>
        <taxon>Pseudomonadati</taxon>
        <taxon>Pseudomonadota</taxon>
        <taxon>Betaproteobacteria</taxon>
        <taxon>Burkholderiales</taxon>
        <taxon>Oxalobacteraceae</taxon>
        <taxon>Telluria group</taxon>
        <taxon>Duganella</taxon>
    </lineage>
</organism>
<feature type="compositionally biased region" description="Low complexity" evidence="1">
    <location>
        <begin position="19"/>
        <end position="45"/>
    </location>
</feature>
<protein>
    <submittedName>
        <fullName evidence="2">Catalase</fullName>
    </submittedName>
</protein>
<name>A0A6L8KHP0_9BURK</name>
<evidence type="ECO:0000313" key="3">
    <source>
        <dbReference type="Proteomes" id="UP000479335"/>
    </source>
</evidence>